<organism evidence="1 2">
    <name type="scientific">Fusarium oligoseptatum</name>
    <dbReference type="NCBI Taxonomy" id="2604345"/>
    <lineage>
        <taxon>Eukaryota</taxon>
        <taxon>Fungi</taxon>
        <taxon>Dikarya</taxon>
        <taxon>Ascomycota</taxon>
        <taxon>Pezizomycotina</taxon>
        <taxon>Sordariomycetes</taxon>
        <taxon>Hypocreomycetidae</taxon>
        <taxon>Hypocreales</taxon>
        <taxon>Nectriaceae</taxon>
        <taxon>Fusarium</taxon>
        <taxon>Fusarium solani species complex</taxon>
    </lineage>
</organism>
<dbReference type="STRING" id="1325735.A0A428TFM3"/>
<dbReference type="Gene3D" id="3.20.20.80">
    <property type="entry name" value="Glycosidases"/>
    <property type="match status" value="1"/>
</dbReference>
<evidence type="ECO:0000313" key="2">
    <source>
        <dbReference type="Proteomes" id="UP000287144"/>
    </source>
</evidence>
<evidence type="ECO:0000313" key="1">
    <source>
        <dbReference type="EMBL" id="RSM00838.1"/>
    </source>
</evidence>
<comment type="caution">
    <text evidence="1">The sequence shown here is derived from an EMBL/GenBank/DDBJ whole genome shotgun (WGS) entry which is preliminary data.</text>
</comment>
<dbReference type="InterPro" id="IPR005197">
    <property type="entry name" value="Glyco_hydro_71"/>
</dbReference>
<dbReference type="AlphaFoldDB" id="A0A428TFM3"/>
<name>A0A428TFM3_9HYPO</name>
<keyword evidence="2" id="KW-1185">Reference proteome</keyword>
<protein>
    <submittedName>
        <fullName evidence="1">Uncharacterized protein</fullName>
    </submittedName>
</protein>
<dbReference type="GO" id="GO:0051118">
    <property type="term" value="F:glucan endo-1,3-alpha-glucosidase activity"/>
    <property type="evidence" value="ECO:0007669"/>
    <property type="project" value="InterPro"/>
</dbReference>
<dbReference type="Pfam" id="PF03659">
    <property type="entry name" value="Glyco_hydro_71"/>
    <property type="match status" value="1"/>
</dbReference>
<reference evidence="1 2" key="1">
    <citation type="submission" date="2017-06" db="EMBL/GenBank/DDBJ databases">
        <title>Comparative genomic analysis of Ambrosia Fusariam Clade fungi.</title>
        <authorList>
            <person name="Stajich J.E."/>
            <person name="Carrillo J."/>
            <person name="Kijimoto T."/>
            <person name="Eskalen A."/>
            <person name="O'Donnell K."/>
            <person name="Kasson M."/>
        </authorList>
    </citation>
    <scope>NUCLEOTIDE SEQUENCE [LARGE SCALE GENOMIC DNA]</scope>
    <source>
        <strain evidence="1 2">NRRL62579</strain>
    </source>
</reference>
<dbReference type="Proteomes" id="UP000287144">
    <property type="component" value="Unassembled WGS sequence"/>
</dbReference>
<gene>
    <name evidence="1" type="ORF">CEP52_008915</name>
</gene>
<accession>A0A428TFM3</accession>
<proteinExistence type="predicted"/>
<sequence length="129" mass="14012">MSRQVYAHYMVGLTDGQSPEQWQKDISDAQAVGIDGFALNIGTDTWTLTQLHQAYAAAEAASFGMFLSFDQQTSSWDSPAVVDLINTFKDSSAQVKRDGKPLVSTFEGPGWADQWAGVREQTGGDLFGS</sequence>
<dbReference type="EMBL" id="NKCK01000090">
    <property type="protein sequence ID" value="RSM00838.1"/>
    <property type="molecule type" value="Genomic_DNA"/>
</dbReference>